<dbReference type="EMBL" id="CM004479">
    <property type="protein sequence ID" value="OCT69749.1"/>
    <property type="molecule type" value="Genomic_DNA"/>
</dbReference>
<name>A0A974CAM4_XENLA</name>
<protein>
    <submittedName>
        <fullName evidence="1">Uncharacterized protein</fullName>
    </submittedName>
</protein>
<dbReference type="AlphaFoldDB" id="A0A974CAM4"/>
<gene>
    <name evidence="1" type="ORF">XELAEV_18036673mg</name>
</gene>
<accession>A0A974CAM4</accession>
<evidence type="ECO:0000313" key="1">
    <source>
        <dbReference type="EMBL" id="OCT69749.1"/>
    </source>
</evidence>
<organism evidence="1 2">
    <name type="scientific">Xenopus laevis</name>
    <name type="common">African clawed frog</name>
    <dbReference type="NCBI Taxonomy" id="8355"/>
    <lineage>
        <taxon>Eukaryota</taxon>
        <taxon>Metazoa</taxon>
        <taxon>Chordata</taxon>
        <taxon>Craniata</taxon>
        <taxon>Vertebrata</taxon>
        <taxon>Euteleostomi</taxon>
        <taxon>Amphibia</taxon>
        <taxon>Batrachia</taxon>
        <taxon>Anura</taxon>
        <taxon>Pipoidea</taxon>
        <taxon>Pipidae</taxon>
        <taxon>Xenopodinae</taxon>
        <taxon>Xenopus</taxon>
        <taxon>Xenopus</taxon>
    </lineage>
</organism>
<sequence length="186" mass="21240">MTILPKILYMLSHSPVAIPSSFFQSLDKLMGPFIWGEGRPRLRLGILKRSAALPDFQLYFLATHIAQIKPWISTDPRCFSTALLEVFGEAEMPILQRMLKTRKGRNTNSEHPLILLGIFECEHKLCLSQAKYPDTSIWGKRSLRDFQSKESTGPWSNKGIKVINHILTDHKLKPGVWNPRIFLATV</sequence>
<proteinExistence type="predicted"/>
<evidence type="ECO:0000313" key="2">
    <source>
        <dbReference type="Proteomes" id="UP000694892"/>
    </source>
</evidence>
<reference evidence="2" key="1">
    <citation type="journal article" date="2016" name="Nature">
        <title>Genome evolution in the allotetraploid frog Xenopus laevis.</title>
        <authorList>
            <person name="Session A.M."/>
            <person name="Uno Y."/>
            <person name="Kwon T."/>
            <person name="Chapman J.A."/>
            <person name="Toyoda A."/>
            <person name="Takahashi S."/>
            <person name="Fukui A."/>
            <person name="Hikosaka A."/>
            <person name="Suzuki A."/>
            <person name="Kondo M."/>
            <person name="van Heeringen S.J."/>
            <person name="Quigley I."/>
            <person name="Heinz S."/>
            <person name="Ogino H."/>
            <person name="Ochi H."/>
            <person name="Hellsten U."/>
            <person name="Lyons J.B."/>
            <person name="Simakov O."/>
            <person name="Putnam N."/>
            <person name="Stites J."/>
            <person name="Kuroki Y."/>
            <person name="Tanaka T."/>
            <person name="Michiue T."/>
            <person name="Watanabe M."/>
            <person name="Bogdanovic O."/>
            <person name="Lister R."/>
            <person name="Georgiou G."/>
            <person name="Paranjpe S.S."/>
            <person name="van Kruijsbergen I."/>
            <person name="Shu S."/>
            <person name="Carlson J."/>
            <person name="Kinoshita T."/>
            <person name="Ohta Y."/>
            <person name="Mawaribuchi S."/>
            <person name="Jenkins J."/>
            <person name="Grimwood J."/>
            <person name="Schmutz J."/>
            <person name="Mitros T."/>
            <person name="Mozaffari S.V."/>
            <person name="Suzuki Y."/>
            <person name="Haramoto Y."/>
            <person name="Yamamoto T.S."/>
            <person name="Takagi C."/>
            <person name="Heald R."/>
            <person name="Miller K."/>
            <person name="Haudenschild C."/>
            <person name="Kitzman J."/>
            <person name="Nakayama T."/>
            <person name="Izutsu Y."/>
            <person name="Robert J."/>
            <person name="Fortriede J."/>
            <person name="Burns K."/>
            <person name="Lotay V."/>
            <person name="Karimi K."/>
            <person name="Yasuoka Y."/>
            <person name="Dichmann D.S."/>
            <person name="Flajnik M.F."/>
            <person name="Houston D.W."/>
            <person name="Shendure J."/>
            <person name="DuPasquier L."/>
            <person name="Vize P.D."/>
            <person name="Zorn A.M."/>
            <person name="Ito M."/>
            <person name="Marcotte E.M."/>
            <person name="Wallingford J.B."/>
            <person name="Ito Y."/>
            <person name="Asashima M."/>
            <person name="Ueno N."/>
            <person name="Matsuda Y."/>
            <person name="Veenstra G.J."/>
            <person name="Fujiyama A."/>
            <person name="Harland R.M."/>
            <person name="Taira M."/>
            <person name="Rokhsar D.S."/>
        </authorList>
    </citation>
    <scope>NUCLEOTIDE SEQUENCE [LARGE SCALE GENOMIC DNA]</scope>
    <source>
        <strain evidence="2">J</strain>
    </source>
</reference>
<dbReference type="Proteomes" id="UP000694892">
    <property type="component" value="Chromosome 7S"/>
</dbReference>